<evidence type="ECO:0000313" key="5">
    <source>
        <dbReference type="Proteomes" id="UP001595851"/>
    </source>
</evidence>
<accession>A0ABV8FY89</accession>
<organism evidence="4 5">
    <name type="scientific">Nonomuraea purpurea</name>
    <dbReference type="NCBI Taxonomy" id="1849276"/>
    <lineage>
        <taxon>Bacteria</taxon>
        <taxon>Bacillati</taxon>
        <taxon>Actinomycetota</taxon>
        <taxon>Actinomycetes</taxon>
        <taxon>Streptosporangiales</taxon>
        <taxon>Streptosporangiaceae</taxon>
        <taxon>Nonomuraea</taxon>
    </lineage>
</organism>
<proteinExistence type="predicted"/>
<keyword evidence="2" id="KW-1133">Transmembrane helix</keyword>
<keyword evidence="2" id="KW-0472">Membrane</keyword>
<evidence type="ECO:0000259" key="3">
    <source>
        <dbReference type="Pfam" id="PF01580"/>
    </source>
</evidence>
<feature type="domain" description="FtsK" evidence="3">
    <location>
        <begin position="264"/>
        <end position="355"/>
    </location>
</feature>
<evidence type="ECO:0000313" key="4">
    <source>
        <dbReference type="EMBL" id="MFC4006676.1"/>
    </source>
</evidence>
<reference evidence="5" key="1">
    <citation type="journal article" date="2019" name="Int. J. Syst. Evol. Microbiol.">
        <title>The Global Catalogue of Microorganisms (GCM) 10K type strain sequencing project: providing services to taxonomists for standard genome sequencing and annotation.</title>
        <authorList>
            <consortium name="The Broad Institute Genomics Platform"/>
            <consortium name="The Broad Institute Genome Sequencing Center for Infectious Disease"/>
            <person name="Wu L."/>
            <person name="Ma J."/>
        </authorList>
    </citation>
    <scope>NUCLEOTIDE SEQUENCE [LARGE SCALE GENOMIC DNA]</scope>
    <source>
        <strain evidence="5">TBRC 1276</strain>
    </source>
</reference>
<dbReference type="Pfam" id="PF01580">
    <property type="entry name" value="FtsK_SpoIIIE"/>
    <property type="match status" value="1"/>
</dbReference>
<dbReference type="Gene3D" id="3.40.50.300">
    <property type="entry name" value="P-loop containing nucleotide triphosphate hydrolases"/>
    <property type="match status" value="1"/>
</dbReference>
<evidence type="ECO:0000256" key="2">
    <source>
        <dbReference type="SAM" id="Phobius"/>
    </source>
</evidence>
<dbReference type="RefSeq" id="WP_379527003.1">
    <property type="nucleotide sequence ID" value="NZ_JBHSBI010000002.1"/>
</dbReference>
<feature type="transmembrane region" description="Helical" evidence="2">
    <location>
        <begin position="54"/>
        <end position="74"/>
    </location>
</feature>
<name>A0ABV8FY89_9ACTN</name>
<sequence>MGRRSEVYDQEHLARMSGGWWRIHGLPLAAPLIGCVVFALVVLGAHAFGGGDPVLTPLLAILLLVIGVGVTWFMVSSAGSRDHFRLVMLATGVIGTMNLVLGLIVGPQVWMVWTYIVSSLIVWAVWAIWRGSKYAGAASSGGPRNQMLEMLEAAPVEFSKPRVDDRGVIRAKWATKPGGVSDDARNLVAPMAAYARAVPGGSNLTTHPDRDGTGEVEIPTRDNLKRSIPWPGLTSDLLGITPVDPFTIGEYQTGPVRVQIVGDVERDPDAHDVGHVKIGGVTGSGKSTGARSFLGSLMAMGRLNIVGVDLSTELQIFGPVAGGLTWLITDEQEARLFMQRIEHVMRGRKAHLAREDLTRWAPRSSLNLLLVWFEESKALSRFTKNYVTFVSDARAAGIWIVSSTQSWIYRALSTDLRKQHPDAICFGMTESDDVGQVLPDSVIEALGKRNLPTWGKSRPGYCYISGIGIPEFRWPKMLRMYNSTGDQLREAVAVGERFRDPMDPVTAELFGELFSRRIRYSLDGRPLRPGELAHQAQRNDHEARHVVEALVGDVDDGDQEEAEAQADAQYAQDRQEMLGRLADARRRNLGDHAEPHDFDDIDPEESIDTEVEDDGEEDGSEPSPTPAEAQRIWDERLDALYRSGTRQVTTAMLTEWLSDVKRERRFLYRQTERWESDGMKCIAPNPAADGWDLIASPLERQPGPPHGV</sequence>
<feature type="transmembrane region" description="Helical" evidence="2">
    <location>
        <begin position="25"/>
        <end position="48"/>
    </location>
</feature>
<gene>
    <name evidence="4" type="ORF">ACFOY2_05555</name>
</gene>
<dbReference type="SUPFAM" id="SSF52540">
    <property type="entry name" value="P-loop containing nucleoside triphosphate hydrolases"/>
    <property type="match status" value="1"/>
</dbReference>
<feature type="transmembrane region" description="Helical" evidence="2">
    <location>
        <begin position="110"/>
        <end position="129"/>
    </location>
</feature>
<dbReference type="EMBL" id="JBHSBI010000002">
    <property type="protein sequence ID" value="MFC4006676.1"/>
    <property type="molecule type" value="Genomic_DNA"/>
</dbReference>
<feature type="transmembrane region" description="Helical" evidence="2">
    <location>
        <begin position="86"/>
        <end position="104"/>
    </location>
</feature>
<protein>
    <submittedName>
        <fullName evidence="4">Yip1 family protein</fullName>
    </submittedName>
</protein>
<comment type="caution">
    <text evidence="4">The sequence shown here is derived from an EMBL/GenBank/DDBJ whole genome shotgun (WGS) entry which is preliminary data.</text>
</comment>
<keyword evidence="5" id="KW-1185">Reference proteome</keyword>
<evidence type="ECO:0000256" key="1">
    <source>
        <dbReference type="SAM" id="MobiDB-lite"/>
    </source>
</evidence>
<feature type="region of interest" description="Disordered" evidence="1">
    <location>
        <begin position="590"/>
        <end position="631"/>
    </location>
</feature>
<dbReference type="Proteomes" id="UP001595851">
    <property type="component" value="Unassembled WGS sequence"/>
</dbReference>
<dbReference type="InterPro" id="IPR027417">
    <property type="entry name" value="P-loop_NTPase"/>
</dbReference>
<dbReference type="InterPro" id="IPR002543">
    <property type="entry name" value="FtsK_dom"/>
</dbReference>
<feature type="compositionally biased region" description="Acidic residues" evidence="1">
    <location>
        <begin position="599"/>
        <end position="620"/>
    </location>
</feature>
<keyword evidence="2" id="KW-0812">Transmembrane</keyword>